<comment type="caution">
    <text evidence="1">The sequence shown here is derived from an EMBL/GenBank/DDBJ whole genome shotgun (WGS) entry which is preliminary data.</text>
</comment>
<name>A0A0G1HKC5_9BACT</name>
<sequence length="85" mass="9416">MASTGGWAVSVIYEYTKDSAVKIQEEKLNPVGFSLWLKEAKIGEEGEIYQFTLFVGFPLRKFSKLDTKIACLLIRASAETKPIGG</sequence>
<organism evidence="1 2">
    <name type="scientific">Candidatus Gottesmanbacteria bacterium GW2011_GWA2_44_17</name>
    <dbReference type="NCBI Taxonomy" id="1618444"/>
    <lineage>
        <taxon>Bacteria</taxon>
        <taxon>Candidatus Gottesmaniibacteriota</taxon>
    </lineage>
</organism>
<gene>
    <name evidence="1" type="ORF">UW37_C0005G0009</name>
</gene>
<accession>A0A0G1HKC5</accession>
<dbReference type="AlphaFoldDB" id="A0A0G1HKC5"/>
<dbReference type="EMBL" id="LCIB01000005">
    <property type="protein sequence ID" value="KKT47621.1"/>
    <property type="molecule type" value="Genomic_DNA"/>
</dbReference>
<reference evidence="1 2" key="1">
    <citation type="journal article" date="2015" name="Nature">
        <title>rRNA introns, odd ribosomes, and small enigmatic genomes across a large radiation of phyla.</title>
        <authorList>
            <person name="Brown C.T."/>
            <person name="Hug L.A."/>
            <person name="Thomas B.C."/>
            <person name="Sharon I."/>
            <person name="Castelle C.J."/>
            <person name="Singh A."/>
            <person name="Wilkins M.J."/>
            <person name="Williams K.H."/>
            <person name="Banfield J.F."/>
        </authorList>
    </citation>
    <scope>NUCLEOTIDE SEQUENCE [LARGE SCALE GENOMIC DNA]</scope>
</reference>
<evidence type="ECO:0000313" key="2">
    <source>
        <dbReference type="Proteomes" id="UP000034063"/>
    </source>
</evidence>
<evidence type="ECO:0000313" key="1">
    <source>
        <dbReference type="EMBL" id="KKT47621.1"/>
    </source>
</evidence>
<protein>
    <submittedName>
        <fullName evidence="1">Uncharacterized protein</fullName>
    </submittedName>
</protein>
<dbReference type="Proteomes" id="UP000034063">
    <property type="component" value="Unassembled WGS sequence"/>
</dbReference>
<proteinExistence type="predicted"/>